<name>A0A8K1FI95_PYTOL</name>
<dbReference type="OrthoDB" id="73788at2759"/>
<feature type="region of interest" description="Disordered" evidence="1">
    <location>
        <begin position="372"/>
        <end position="408"/>
    </location>
</feature>
<feature type="compositionally biased region" description="Acidic residues" evidence="1">
    <location>
        <begin position="84"/>
        <end position="102"/>
    </location>
</feature>
<comment type="caution">
    <text evidence="3">The sequence shown here is derived from an EMBL/GenBank/DDBJ whole genome shotgun (WGS) entry which is preliminary data.</text>
</comment>
<dbReference type="Pfam" id="PF03909">
    <property type="entry name" value="BSD"/>
    <property type="match status" value="1"/>
</dbReference>
<dbReference type="PANTHER" id="PTHR16019">
    <property type="entry name" value="SYNAPSE-ASSOCIATED PROTEIN"/>
    <property type="match status" value="1"/>
</dbReference>
<feature type="region of interest" description="Disordered" evidence="1">
    <location>
        <begin position="258"/>
        <end position="296"/>
    </location>
</feature>
<dbReference type="InterPro" id="IPR051494">
    <property type="entry name" value="BSD_domain-containing"/>
</dbReference>
<dbReference type="InterPro" id="IPR035925">
    <property type="entry name" value="BSD_dom_sf"/>
</dbReference>
<dbReference type="PANTHER" id="PTHR16019:SF5">
    <property type="entry name" value="BSD DOMAIN-CONTAINING PROTEIN 1"/>
    <property type="match status" value="1"/>
</dbReference>
<evidence type="ECO:0000256" key="1">
    <source>
        <dbReference type="SAM" id="MobiDB-lite"/>
    </source>
</evidence>
<feature type="domain" description="BSD" evidence="2">
    <location>
        <begin position="190"/>
        <end position="242"/>
    </location>
</feature>
<reference evidence="3" key="1">
    <citation type="submission" date="2019-03" db="EMBL/GenBank/DDBJ databases">
        <title>Long read genome sequence of the mycoparasitic Pythium oligandrum ATCC 38472 isolated from sugarbeet rhizosphere.</title>
        <authorList>
            <person name="Gaulin E."/>
        </authorList>
    </citation>
    <scope>NUCLEOTIDE SEQUENCE</scope>
    <source>
        <strain evidence="3">ATCC 38472_TT</strain>
    </source>
</reference>
<dbReference type="Gene3D" id="1.10.3970.10">
    <property type="entry name" value="BSD domain"/>
    <property type="match status" value="1"/>
</dbReference>
<evidence type="ECO:0000313" key="3">
    <source>
        <dbReference type="EMBL" id="TMW61844.1"/>
    </source>
</evidence>
<dbReference type="EMBL" id="SPLM01000075">
    <property type="protein sequence ID" value="TMW61844.1"/>
    <property type="molecule type" value="Genomic_DNA"/>
</dbReference>
<protein>
    <recommendedName>
        <fullName evidence="2">BSD domain-containing protein</fullName>
    </recommendedName>
</protein>
<keyword evidence="4" id="KW-1185">Reference proteome</keyword>
<accession>A0A8K1FI95</accession>
<dbReference type="SMART" id="SM00751">
    <property type="entry name" value="BSD"/>
    <property type="match status" value="1"/>
</dbReference>
<gene>
    <name evidence="3" type="ORF">Poli38472_010907</name>
</gene>
<organism evidence="3 4">
    <name type="scientific">Pythium oligandrum</name>
    <name type="common">Mycoparasitic fungus</name>
    <dbReference type="NCBI Taxonomy" id="41045"/>
    <lineage>
        <taxon>Eukaryota</taxon>
        <taxon>Sar</taxon>
        <taxon>Stramenopiles</taxon>
        <taxon>Oomycota</taxon>
        <taxon>Peronosporomycetes</taxon>
        <taxon>Pythiales</taxon>
        <taxon>Pythiaceae</taxon>
        <taxon>Pythium</taxon>
    </lineage>
</organism>
<dbReference type="AlphaFoldDB" id="A0A8K1FI95"/>
<sequence>MSYDFYSLVSSIKDKSSQAMATLSSDLMEFSTIVQEDVAEVAKTVRKTVHEKSEAFRQLAEQQRQEIEKEEHGETEETSGLLHDEEEEKEEEKQENDEEEKDETPAASTVSTTASSLFSFASLSLEQVSSKLLHTADELLGALAGTGEGEEGAEDEDAVESARRYRLLALQEDPDTYTEPPMDVETFQKWRTSVSSDELASVQAEVLAHYPAVVEKLAELVPGTLSEEDFWAHYIYKASLLAAQEQRGADLLEHALNDSEEEVSWDADSPRAGAAEDATEKTFEAESTPAVPSIVDVSGADEARAMETASSDGESWIELDEQRRDAIQQPPLSSSSTSSFVPVVAQHDGVPASAPLQQHDEEDLTWGEDDEQIATATTTTEATESKPAAGVKTATASNRQGDDWGEWD</sequence>
<evidence type="ECO:0000259" key="2">
    <source>
        <dbReference type="PROSITE" id="PS50858"/>
    </source>
</evidence>
<evidence type="ECO:0000313" key="4">
    <source>
        <dbReference type="Proteomes" id="UP000794436"/>
    </source>
</evidence>
<dbReference type="Proteomes" id="UP000794436">
    <property type="component" value="Unassembled WGS sequence"/>
</dbReference>
<proteinExistence type="predicted"/>
<dbReference type="PROSITE" id="PS50858">
    <property type="entry name" value="BSD"/>
    <property type="match status" value="1"/>
</dbReference>
<dbReference type="InterPro" id="IPR005607">
    <property type="entry name" value="BSD_dom"/>
</dbReference>
<feature type="region of interest" description="Disordered" evidence="1">
    <location>
        <begin position="56"/>
        <end position="112"/>
    </location>
</feature>
<dbReference type="SUPFAM" id="SSF140383">
    <property type="entry name" value="BSD domain-like"/>
    <property type="match status" value="1"/>
</dbReference>
<dbReference type="GO" id="GO:0005737">
    <property type="term" value="C:cytoplasm"/>
    <property type="evidence" value="ECO:0007669"/>
    <property type="project" value="TreeGrafter"/>
</dbReference>
<feature type="region of interest" description="Disordered" evidence="1">
    <location>
        <begin position="348"/>
        <end position="367"/>
    </location>
</feature>
<feature type="compositionally biased region" description="Basic and acidic residues" evidence="1">
    <location>
        <begin position="63"/>
        <end position="72"/>
    </location>
</feature>